<feature type="domain" description="Glycosyltransferase 2-like" evidence="1">
    <location>
        <begin position="443"/>
        <end position="620"/>
    </location>
</feature>
<dbReference type="PANTHER" id="PTHR43179">
    <property type="entry name" value="RHAMNOSYLTRANSFERASE WBBL"/>
    <property type="match status" value="1"/>
</dbReference>
<dbReference type="EMBL" id="VITO01000032">
    <property type="protein sequence ID" value="TWB14986.1"/>
    <property type="molecule type" value="Genomic_DNA"/>
</dbReference>
<keyword evidence="2" id="KW-0808">Transferase</keyword>
<dbReference type="SUPFAM" id="SSF53448">
    <property type="entry name" value="Nucleotide-diphospho-sugar transferases"/>
    <property type="match status" value="2"/>
</dbReference>
<sequence>MTLSSTPVLHDEGDAVRILAERDDEIAKLTRALADRDRTIAYLNQLAGTRGRSLQDVEATNVALRAELARTYQSRSWRLTGPLRWLLRRTFQGRAAMATLLWGFRRRGLKATLMDVRRIRYDHGITGVKFWLLNGVAPGGAAQGEPGTDLAAARGALADVRGPDGYVYRASRPPADLDARLKDLSTTFSIVVPVYNTPPALLEAAVRSVERQWYPHWQLVLVDDASPNPATRAALERPRDPRVTILRQAANQGISGATNAGLAAATGDFVVFLDHDDELTADCLYELALCIAAHDPDFVYSDEDKITEDGRFTQPFFKPDWSPDTMMSTMYTCHVSCVRRSLLNELGGLRPEYDGCQDWDLVLRLAERTTRIQHVTKVLYHWRIIPQSTAADLNAKPYVVSVSERLRADTLARRGLKGTLEPLPQLPSYHRVRYDIRGTPTISIIIPSRDNQPVLSACLDSIRARSSYDRYEVVVLDNGSREPATLGYLNRIRAWPGVKVIRHDAPFNYSELNNLGVAAATGDILLFLNDDTEVLTTDWLERMAGYAQLDHVGAVGAKLLYPGGEQVQHAGVLNLFNGPSHAFLRQDRNHYGYFLRNLLEYNWLAVTGACLMVERRKFEAVGGFDETLPVAYNDVDLCMRLHEAGYYNVMCQAAELIHHESISRGLDFVSPEKMARLEQERGRLYDRHPGLFLHDPFGNPNLHPNGGNFEIA</sequence>
<organism evidence="2 3">
    <name type="scientific">Nitrospirillum amazonense</name>
    <dbReference type="NCBI Taxonomy" id="28077"/>
    <lineage>
        <taxon>Bacteria</taxon>
        <taxon>Pseudomonadati</taxon>
        <taxon>Pseudomonadota</taxon>
        <taxon>Alphaproteobacteria</taxon>
        <taxon>Rhodospirillales</taxon>
        <taxon>Azospirillaceae</taxon>
        <taxon>Nitrospirillum</taxon>
    </lineage>
</organism>
<dbReference type="InterPro" id="IPR001173">
    <property type="entry name" value="Glyco_trans_2-like"/>
</dbReference>
<dbReference type="InterPro" id="IPR029044">
    <property type="entry name" value="Nucleotide-diphossugar_trans"/>
</dbReference>
<dbReference type="AlphaFoldDB" id="A0A560F027"/>
<dbReference type="CDD" id="cd04186">
    <property type="entry name" value="GT_2_like_c"/>
    <property type="match status" value="1"/>
</dbReference>
<evidence type="ECO:0000259" key="1">
    <source>
        <dbReference type="Pfam" id="PF00535"/>
    </source>
</evidence>
<dbReference type="Proteomes" id="UP000316545">
    <property type="component" value="Unassembled WGS sequence"/>
</dbReference>
<evidence type="ECO:0000313" key="2">
    <source>
        <dbReference type="EMBL" id="TWB14986.1"/>
    </source>
</evidence>
<dbReference type="RefSeq" id="WP_145620342.1">
    <property type="nucleotide sequence ID" value="NZ_VITO01000032.1"/>
</dbReference>
<evidence type="ECO:0000313" key="3">
    <source>
        <dbReference type="Proteomes" id="UP000316545"/>
    </source>
</evidence>
<dbReference type="CDD" id="cd04184">
    <property type="entry name" value="GT2_RfbC_Mx_like"/>
    <property type="match status" value="1"/>
</dbReference>
<dbReference type="Gene3D" id="3.90.550.10">
    <property type="entry name" value="Spore Coat Polysaccharide Biosynthesis Protein SpsA, Chain A"/>
    <property type="match status" value="2"/>
</dbReference>
<gene>
    <name evidence="2" type="ORF">FBZ88_13220</name>
</gene>
<name>A0A560F027_9PROT</name>
<dbReference type="Pfam" id="PF00535">
    <property type="entry name" value="Glycos_transf_2"/>
    <property type="match status" value="2"/>
</dbReference>
<keyword evidence="3" id="KW-1185">Reference proteome</keyword>
<reference evidence="2 3" key="1">
    <citation type="submission" date="2019-06" db="EMBL/GenBank/DDBJ databases">
        <title>Genomic Encyclopedia of Type Strains, Phase IV (KMG-V): Genome sequencing to study the core and pangenomes of soil and plant-associated prokaryotes.</title>
        <authorList>
            <person name="Whitman W."/>
        </authorList>
    </citation>
    <scope>NUCLEOTIDE SEQUENCE [LARGE SCALE GENOMIC DNA]</scope>
    <source>
        <strain evidence="2 3">BR 11865</strain>
    </source>
</reference>
<accession>A0A560F027</accession>
<feature type="domain" description="Glycosyltransferase 2-like" evidence="1">
    <location>
        <begin position="189"/>
        <end position="315"/>
    </location>
</feature>
<comment type="caution">
    <text evidence="2">The sequence shown here is derived from an EMBL/GenBank/DDBJ whole genome shotgun (WGS) entry which is preliminary data.</text>
</comment>
<protein>
    <submittedName>
        <fullName evidence="2">GT2 family glycosyltransferase</fullName>
    </submittedName>
</protein>
<proteinExistence type="predicted"/>
<dbReference type="GO" id="GO:0016757">
    <property type="term" value="F:glycosyltransferase activity"/>
    <property type="evidence" value="ECO:0007669"/>
    <property type="project" value="UniProtKB-KW"/>
</dbReference>
<dbReference type="PANTHER" id="PTHR43179:SF7">
    <property type="entry name" value="RHAMNOSYLTRANSFERASE WBBL"/>
    <property type="match status" value="1"/>
</dbReference>